<reference evidence="2 3" key="1">
    <citation type="submission" date="2019-05" db="EMBL/GenBank/DDBJ databases">
        <title>Arcobacter sp. nov., isolated from sea sediment.</title>
        <authorList>
            <person name="Kim W."/>
        </authorList>
    </citation>
    <scope>NUCLEOTIDE SEQUENCE [LARGE SCALE GENOMIC DNA]</scope>
    <source>
        <strain evidence="2 3">CAU 1517</strain>
    </source>
</reference>
<dbReference type="PROSITE" id="PS51257">
    <property type="entry name" value="PROKAR_LIPOPROTEIN"/>
    <property type="match status" value="1"/>
</dbReference>
<dbReference type="Pfam" id="PF03959">
    <property type="entry name" value="FSH1"/>
    <property type="match status" value="1"/>
</dbReference>
<dbReference type="OrthoDB" id="5451115at2"/>
<dbReference type="InterPro" id="IPR005645">
    <property type="entry name" value="FSH-like_dom"/>
</dbReference>
<organism evidence="2 3">
    <name type="scientific">Arcobacter arenosus</name>
    <dbReference type="NCBI Taxonomy" id="2576037"/>
    <lineage>
        <taxon>Bacteria</taxon>
        <taxon>Pseudomonadati</taxon>
        <taxon>Campylobacterota</taxon>
        <taxon>Epsilonproteobacteria</taxon>
        <taxon>Campylobacterales</taxon>
        <taxon>Arcobacteraceae</taxon>
        <taxon>Arcobacter</taxon>
    </lineage>
</organism>
<keyword evidence="2" id="KW-0378">Hydrolase</keyword>
<dbReference type="AlphaFoldDB" id="A0A5R8XXK5"/>
<accession>A0A5R8XXK5</accession>
<dbReference type="Proteomes" id="UP000308901">
    <property type="component" value="Unassembled WGS sequence"/>
</dbReference>
<protein>
    <submittedName>
        <fullName evidence="2">Alpha/beta hydrolase</fullName>
    </submittedName>
</protein>
<name>A0A5R8XXK5_9BACT</name>
<keyword evidence="3" id="KW-1185">Reference proteome</keyword>
<feature type="domain" description="Serine hydrolase" evidence="1">
    <location>
        <begin position="130"/>
        <end position="256"/>
    </location>
</feature>
<dbReference type="EMBL" id="VANU01000006">
    <property type="protein sequence ID" value="TLP36154.1"/>
    <property type="molecule type" value="Genomic_DNA"/>
</dbReference>
<evidence type="ECO:0000313" key="3">
    <source>
        <dbReference type="Proteomes" id="UP000308901"/>
    </source>
</evidence>
<evidence type="ECO:0000313" key="2">
    <source>
        <dbReference type="EMBL" id="TLP36154.1"/>
    </source>
</evidence>
<dbReference type="InterPro" id="IPR029058">
    <property type="entry name" value="AB_hydrolase_fold"/>
</dbReference>
<evidence type="ECO:0000259" key="1">
    <source>
        <dbReference type="Pfam" id="PF03959"/>
    </source>
</evidence>
<dbReference type="SUPFAM" id="SSF53474">
    <property type="entry name" value="alpha/beta-Hydrolases"/>
    <property type="match status" value="1"/>
</dbReference>
<gene>
    <name evidence="2" type="ORF">FDK22_12835</name>
</gene>
<comment type="caution">
    <text evidence="2">The sequence shown here is derived from an EMBL/GenBank/DDBJ whole genome shotgun (WGS) entry which is preliminary data.</text>
</comment>
<sequence length="283" mass="32865">MIKKRYINLLNKKIVLLTFIIILIFTSCSRNIPSKQQRIQKLQALIPNSNYITKTIHTDTYSFYTIQQQNNTCKNVHVYFEGDGLAWITRHLISDDPTPLTPTTFNLLLKDKYQCKVYIARACQYTNDNHCSKKDWTSHRFSKQIIFATNKIIDKIKNNFQNDNFIFIGYSGGAAIASLIANQRNDVTYFISIAGNLDTELWTKIKKFQPLTGSLNPVNYTNNLKSIKQYHLIGTKDSIIPYKVTQSYIKKFSNKENIKLKSVNATHNCCYEDFFKEIIQDIK</sequence>
<proteinExistence type="predicted"/>
<dbReference type="GO" id="GO:0016787">
    <property type="term" value="F:hydrolase activity"/>
    <property type="evidence" value="ECO:0007669"/>
    <property type="project" value="UniProtKB-KW"/>
</dbReference>
<dbReference type="Gene3D" id="3.40.50.1820">
    <property type="entry name" value="alpha/beta hydrolase"/>
    <property type="match status" value="1"/>
</dbReference>